<evidence type="ECO:0000256" key="4">
    <source>
        <dbReference type="ARBA" id="ARBA00022692"/>
    </source>
</evidence>
<sequence>MDKLKIFHIERWSSLWPSSLKSLNMILIKRISILLLLLLFIVQYVNCDDKNPNEILSQSLNIQNFSTPSSTATDSSSSQTTTIVPIIASTNISSNLNSNFSTSLPTNLFHNFTDDSTVANQSTTNSTDNNGTNIATTSQTSTQVSIDPNLPHKGAAEEERHSSMAIFFVLSVIASCIFLIHFILETKFQYIPESLAVVFLGAAIGLVMKMSSQNLGDWKKEETLSPTMFFLILLPPIIYESGYTLHKGNFFQNIGSILVFAIIGTSISAFVIGGGVYILGAIDLAYKLSFTESFAFGSLISAVDPVATLAIFHALNLDPILNMLVFGESILNDAVAIVLATTALELNHIDESVSGTTAIFNGFVRFFIVFFGSAVIGAAFALLAALVFKYVDLRKYPSLEFGMMLILIYAPYGLAEGLHLSGIMAILFNGVVMSHYAHFNLSPVTQITMQQTLRTLAFIAETCVFAYLGLAIFSFKMKIEMSLIIWSILLCLIGRAVNIYPLSYLVNYFREHKISKKMMFVMWFSGLRGAIAYALALHLDFEEEKRRVIVTTTLIIVLFTIIVLGSSTMPVLKYMNRSKRINKGRRRRGSKSKRLITLSKTQEMGQAIETEHLSELTEEELEVSYRNESNLKGFVRFDARYLMPLFTRFFTDQEVKDCKSQMTDLTNRWYQTVRRPSESEEERDNLCNSGDDLYDDDYDDETFDENKNSRYFIDVGDEDDGIFADVEEGSVGHGHKHQRQHHHRHQKNDVIPEKQLLCGSTKKHLYKKESSSVRSSRSTGSHRKSNQKLFQKSKLMLINNQKRNNHGYHDDEQSDNGTFVNGSILT</sequence>
<feature type="transmembrane region" description="Helical" evidence="13">
    <location>
        <begin position="456"/>
        <end position="477"/>
    </location>
</feature>
<feature type="transmembrane region" description="Helical" evidence="13">
    <location>
        <begin position="364"/>
        <end position="388"/>
    </location>
</feature>
<proteinExistence type="inferred from homology"/>
<keyword evidence="16" id="KW-1185">Reference proteome</keyword>
<keyword evidence="8 11" id="KW-0406">Ion transport</keyword>
<feature type="transmembrane region" description="Helical" evidence="13">
    <location>
        <begin position="395"/>
        <end position="412"/>
    </location>
</feature>
<accession>A0A922ICV3</accession>
<dbReference type="NCBIfam" id="TIGR00840">
    <property type="entry name" value="b_cpa1"/>
    <property type="match status" value="1"/>
</dbReference>
<evidence type="ECO:0000256" key="12">
    <source>
        <dbReference type="SAM" id="MobiDB-lite"/>
    </source>
</evidence>
<feature type="transmembrane region" description="Helical" evidence="13">
    <location>
        <begin position="228"/>
        <end position="245"/>
    </location>
</feature>
<evidence type="ECO:0000256" key="6">
    <source>
        <dbReference type="ARBA" id="ARBA00023034"/>
    </source>
</evidence>
<feature type="transmembrane region" description="Helical" evidence="13">
    <location>
        <begin position="324"/>
        <end position="344"/>
    </location>
</feature>
<keyword evidence="9 13" id="KW-0472">Membrane</keyword>
<dbReference type="Gene3D" id="6.10.140.1330">
    <property type="match status" value="1"/>
</dbReference>
<keyword evidence="10 11" id="KW-0739">Sodium transport</keyword>
<dbReference type="Pfam" id="PF00999">
    <property type="entry name" value="Na_H_Exchanger"/>
    <property type="match status" value="1"/>
</dbReference>
<organism evidence="15 16">
    <name type="scientific">Dermatophagoides farinae</name>
    <name type="common">American house dust mite</name>
    <dbReference type="NCBI Taxonomy" id="6954"/>
    <lineage>
        <taxon>Eukaryota</taxon>
        <taxon>Metazoa</taxon>
        <taxon>Ecdysozoa</taxon>
        <taxon>Arthropoda</taxon>
        <taxon>Chelicerata</taxon>
        <taxon>Arachnida</taxon>
        <taxon>Acari</taxon>
        <taxon>Acariformes</taxon>
        <taxon>Sarcoptiformes</taxon>
        <taxon>Astigmata</taxon>
        <taxon>Psoroptidia</taxon>
        <taxon>Analgoidea</taxon>
        <taxon>Pyroglyphidae</taxon>
        <taxon>Dermatophagoidinae</taxon>
        <taxon>Dermatophagoides</taxon>
    </lineage>
</organism>
<feature type="transmembrane region" description="Helical" evidence="13">
    <location>
        <begin position="294"/>
        <end position="312"/>
    </location>
</feature>
<dbReference type="PANTHER" id="PTHR10110:SF191">
    <property type="entry name" value="SODIUM_HYDROGEN EXCHANGER 8"/>
    <property type="match status" value="1"/>
</dbReference>
<evidence type="ECO:0000256" key="7">
    <source>
        <dbReference type="ARBA" id="ARBA00023053"/>
    </source>
</evidence>
<keyword evidence="6" id="KW-0333">Golgi apparatus</keyword>
<reference evidence="15" key="1">
    <citation type="submission" date="2013-05" db="EMBL/GenBank/DDBJ databases">
        <authorList>
            <person name="Yim A.K.Y."/>
            <person name="Chan T.F."/>
            <person name="Ji K.M."/>
            <person name="Liu X.Y."/>
            <person name="Zhou J.W."/>
            <person name="Li R.Q."/>
            <person name="Yang K.Y."/>
            <person name="Li J."/>
            <person name="Li M."/>
            <person name="Law P.T.W."/>
            <person name="Wu Y.L."/>
            <person name="Cai Z.L."/>
            <person name="Qin H."/>
            <person name="Bao Y."/>
            <person name="Leung R.K.K."/>
            <person name="Ng P.K.S."/>
            <person name="Zou J."/>
            <person name="Zhong X.J."/>
            <person name="Ran P.X."/>
            <person name="Zhong N.S."/>
            <person name="Liu Z.G."/>
            <person name="Tsui S.K.W."/>
        </authorList>
    </citation>
    <scope>NUCLEOTIDE SEQUENCE</scope>
    <source>
        <strain evidence="15">Derf</strain>
        <tissue evidence="15">Whole organism</tissue>
    </source>
</reference>
<evidence type="ECO:0000256" key="11">
    <source>
        <dbReference type="RuleBase" id="RU003722"/>
    </source>
</evidence>
<evidence type="ECO:0000256" key="3">
    <source>
        <dbReference type="ARBA" id="ARBA00022449"/>
    </source>
</evidence>
<evidence type="ECO:0000256" key="2">
    <source>
        <dbReference type="ARBA" id="ARBA00022448"/>
    </source>
</evidence>
<keyword evidence="7" id="KW-0915">Sodium</keyword>
<feature type="domain" description="Cation/H+ exchanger transmembrane" evidence="14">
    <location>
        <begin position="179"/>
        <end position="573"/>
    </location>
</feature>
<feature type="transmembrane region" description="Helical" evidence="13">
    <location>
        <begin position="548"/>
        <end position="572"/>
    </location>
</feature>
<evidence type="ECO:0000313" key="16">
    <source>
        <dbReference type="Proteomes" id="UP000790347"/>
    </source>
</evidence>
<gene>
    <name evidence="15" type="primary">SLC9A8</name>
    <name evidence="15" type="ORF">DERF_003571</name>
</gene>
<feature type="region of interest" description="Disordered" evidence="12">
    <location>
        <begin position="804"/>
        <end position="826"/>
    </location>
</feature>
<evidence type="ECO:0000256" key="13">
    <source>
        <dbReference type="SAM" id="Phobius"/>
    </source>
</evidence>
<feature type="region of interest" description="Disordered" evidence="12">
    <location>
        <begin position="120"/>
        <end position="155"/>
    </location>
</feature>
<evidence type="ECO:0000259" key="14">
    <source>
        <dbReference type="Pfam" id="PF00999"/>
    </source>
</evidence>
<dbReference type="InterPro" id="IPR018422">
    <property type="entry name" value="Cation/H_exchanger_CPA1"/>
</dbReference>
<feature type="compositionally biased region" description="Low complexity" evidence="12">
    <location>
        <begin position="120"/>
        <end position="133"/>
    </location>
</feature>
<dbReference type="EMBL" id="ASGP02000001">
    <property type="protein sequence ID" value="KAH9529702.1"/>
    <property type="molecule type" value="Genomic_DNA"/>
</dbReference>
<feature type="transmembrane region" description="Helical" evidence="13">
    <location>
        <begin position="164"/>
        <end position="183"/>
    </location>
</feature>
<comment type="similarity">
    <text evidence="11">Belongs to the monovalent cation:proton antiporter 1 (CPA1) transporter (TC 2.A.36) family.</text>
</comment>
<comment type="caution">
    <text evidence="15">The sequence shown here is derived from an EMBL/GenBank/DDBJ whole genome shotgun (WGS) entry which is preliminary data.</text>
</comment>
<dbReference type="GO" id="GO:0015386">
    <property type="term" value="F:potassium:proton antiporter activity"/>
    <property type="evidence" value="ECO:0007669"/>
    <property type="project" value="TreeGrafter"/>
</dbReference>
<keyword evidence="3 11" id="KW-0050">Antiport</keyword>
<dbReference type="InterPro" id="IPR004709">
    <property type="entry name" value="NaH_exchanger"/>
</dbReference>
<feature type="region of interest" description="Disordered" evidence="12">
    <location>
        <begin position="674"/>
        <end position="694"/>
    </location>
</feature>
<dbReference type="Proteomes" id="UP000790347">
    <property type="component" value="Unassembled WGS sequence"/>
</dbReference>
<dbReference type="GO" id="GO:0015385">
    <property type="term" value="F:sodium:proton antiporter activity"/>
    <property type="evidence" value="ECO:0007669"/>
    <property type="project" value="InterPro"/>
</dbReference>
<dbReference type="InterPro" id="IPR006153">
    <property type="entry name" value="Cation/H_exchanger_TM"/>
</dbReference>
<comment type="subcellular location">
    <subcellularLocation>
        <location evidence="1">Golgi apparatus membrane</location>
        <topology evidence="1">Multi-pass membrane protein</topology>
    </subcellularLocation>
</comment>
<evidence type="ECO:0000256" key="5">
    <source>
        <dbReference type="ARBA" id="ARBA00022989"/>
    </source>
</evidence>
<evidence type="ECO:0000313" key="15">
    <source>
        <dbReference type="EMBL" id="KAH9529702.1"/>
    </source>
</evidence>
<feature type="compositionally biased region" description="Polar residues" evidence="12">
    <location>
        <begin position="815"/>
        <end position="826"/>
    </location>
</feature>
<keyword evidence="2 11" id="KW-0813">Transport</keyword>
<name>A0A922ICV3_DERFA</name>
<protein>
    <recommendedName>
        <fullName evidence="11">Sodium/hydrogen exchanger</fullName>
    </recommendedName>
</protein>
<feature type="region of interest" description="Disordered" evidence="12">
    <location>
        <begin position="730"/>
        <end position="790"/>
    </location>
</feature>
<evidence type="ECO:0000256" key="1">
    <source>
        <dbReference type="ARBA" id="ARBA00004653"/>
    </source>
</evidence>
<reference evidence="15" key="2">
    <citation type="journal article" date="2022" name="Res Sq">
        <title>Comparative Genomics Reveals Insights into the Divergent Evolution of Astigmatic Mites and Household Pest Adaptations.</title>
        <authorList>
            <person name="Xiong Q."/>
            <person name="Wan A.T.-Y."/>
            <person name="Liu X.-Y."/>
            <person name="Fung C.S.-H."/>
            <person name="Xiao X."/>
            <person name="Malainual N."/>
            <person name="Hou J."/>
            <person name="Wang L."/>
            <person name="Wang M."/>
            <person name="Yang K."/>
            <person name="Cui Y."/>
            <person name="Leung E."/>
            <person name="Nong W."/>
            <person name="Shin S.-K."/>
            <person name="Au S."/>
            <person name="Jeong K.Y."/>
            <person name="Chew F.T."/>
            <person name="Hui J."/>
            <person name="Leung T.F."/>
            <person name="Tungtrongchitr A."/>
            <person name="Zhong N."/>
            <person name="Liu Z."/>
            <person name="Tsui S."/>
        </authorList>
    </citation>
    <scope>NUCLEOTIDE SEQUENCE</scope>
    <source>
        <strain evidence="15">Derf</strain>
        <tissue evidence="15">Whole organism</tissue>
    </source>
</reference>
<evidence type="ECO:0000256" key="8">
    <source>
        <dbReference type="ARBA" id="ARBA00023065"/>
    </source>
</evidence>
<dbReference type="GO" id="GO:0051453">
    <property type="term" value="P:regulation of intracellular pH"/>
    <property type="evidence" value="ECO:0007669"/>
    <property type="project" value="TreeGrafter"/>
</dbReference>
<feature type="compositionally biased region" description="Polar residues" evidence="12">
    <location>
        <begin position="134"/>
        <end position="146"/>
    </location>
</feature>
<dbReference type="AlphaFoldDB" id="A0A922ICV3"/>
<dbReference type="PRINTS" id="PR01084">
    <property type="entry name" value="NAHEXCHNGR"/>
</dbReference>
<feature type="transmembrane region" description="Helical" evidence="13">
    <location>
        <begin position="257"/>
        <end position="282"/>
    </location>
</feature>
<dbReference type="GO" id="GO:0000139">
    <property type="term" value="C:Golgi membrane"/>
    <property type="evidence" value="ECO:0007669"/>
    <property type="project" value="UniProtKB-SubCell"/>
</dbReference>
<feature type="transmembrane region" description="Helical" evidence="13">
    <location>
        <begin position="483"/>
        <end position="506"/>
    </location>
</feature>
<keyword evidence="5 13" id="KW-1133">Transmembrane helix</keyword>
<keyword evidence="4 11" id="KW-0812">Transmembrane</keyword>
<feature type="transmembrane region" description="Helical" evidence="13">
    <location>
        <begin position="518"/>
        <end position="536"/>
    </location>
</feature>
<feature type="compositionally biased region" description="Basic residues" evidence="12">
    <location>
        <begin position="733"/>
        <end position="746"/>
    </location>
</feature>
<dbReference type="PANTHER" id="PTHR10110">
    <property type="entry name" value="SODIUM/HYDROGEN EXCHANGER"/>
    <property type="match status" value="1"/>
</dbReference>
<evidence type="ECO:0000256" key="9">
    <source>
        <dbReference type="ARBA" id="ARBA00023136"/>
    </source>
</evidence>
<evidence type="ECO:0000256" key="10">
    <source>
        <dbReference type="ARBA" id="ARBA00023201"/>
    </source>
</evidence>
<feature type="transmembrane region" description="Helical" evidence="13">
    <location>
        <begin position="190"/>
        <end position="208"/>
    </location>
</feature>